<protein>
    <recommendedName>
        <fullName evidence="11">Transporter</fullName>
    </recommendedName>
</protein>
<evidence type="ECO:0000256" key="1">
    <source>
        <dbReference type="ARBA" id="ARBA00004442"/>
    </source>
</evidence>
<keyword evidence="6" id="KW-0472">Membrane</keyword>
<keyword evidence="4" id="KW-1134">Transmembrane beta strand</keyword>
<evidence type="ECO:0008006" key="11">
    <source>
        <dbReference type="Google" id="ProtNLM"/>
    </source>
</evidence>
<dbReference type="AlphaFoldDB" id="A0A1D8IKQ3"/>
<keyword evidence="10" id="KW-1185">Reference proteome</keyword>
<dbReference type="GO" id="GO:0015562">
    <property type="term" value="F:efflux transmembrane transporter activity"/>
    <property type="evidence" value="ECO:0007669"/>
    <property type="project" value="InterPro"/>
</dbReference>
<dbReference type="GO" id="GO:0015288">
    <property type="term" value="F:porin activity"/>
    <property type="evidence" value="ECO:0007669"/>
    <property type="project" value="TreeGrafter"/>
</dbReference>
<comment type="similarity">
    <text evidence="2">Belongs to the outer membrane factor (OMF) (TC 1.B.17) family.</text>
</comment>
<evidence type="ECO:0000256" key="3">
    <source>
        <dbReference type="ARBA" id="ARBA00022448"/>
    </source>
</evidence>
<dbReference type="GO" id="GO:0009279">
    <property type="term" value="C:cell outer membrane"/>
    <property type="evidence" value="ECO:0007669"/>
    <property type="project" value="UniProtKB-SubCell"/>
</dbReference>
<evidence type="ECO:0000256" key="4">
    <source>
        <dbReference type="ARBA" id="ARBA00022452"/>
    </source>
</evidence>
<dbReference type="PANTHER" id="PTHR30026:SF20">
    <property type="entry name" value="OUTER MEMBRANE PROTEIN TOLC"/>
    <property type="match status" value="1"/>
</dbReference>
<dbReference type="InterPro" id="IPR051906">
    <property type="entry name" value="TolC-like"/>
</dbReference>
<dbReference type="GO" id="GO:1990281">
    <property type="term" value="C:efflux pump complex"/>
    <property type="evidence" value="ECO:0007669"/>
    <property type="project" value="TreeGrafter"/>
</dbReference>
<feature type="chain" id="PRO_5009108288" description="Transporter" evidence="8">
    <location>
        <begin position="29"/>
        <end position="440"/>
    </location>
</feature>
<comment type="subcellular location">
    <subcellularLocation>
        <location evidence="1">Cell outer membrane</location>
    </subcellularLocation>
</comment>
<evidence type="ECO:0000313" key="9">
    <source>
        <dbReference type="EMBL" id="AOU97034.1"/>
    </source>
</evidence>
<dbReference type="SUPFAM" id="SSF56954">
    <property type="entry name" value="Outer membrane efflux proteins (OEP)"/>
    <property type="match status" value="1"/>
</dbReference>
<evidence type="ECO:0000256" key="7">
    <source>
        <dbReference type="ARBA" id="ARBA00023237"/>
    </source>
</evidence>
<dbReference type="InterPro" id="IPR003423">
    <property type="entry name" value="OMP_efflux"/>
</dbReference>
<sequence length="440" mass="48989">MRTYPPTPAAHATIWLALSLLPTLTAQAEPALPTPLSLEVAWSLASAAHPDRAMEQAAYARAQAEVRRAHAASNPRLDARLDARYINPPPNSPYPEHNDSNAALILSQPIYDFGRTRSRAQAAEADVEAAFHVKAEAVARQRLEIMRRFFDVLLADQHFAEANEAMAVAYVNFDRARDRNKLGQLSDIELLAREEAYQASRSRRHADEAAQRATRALLAGAIGTPDVLPEQLLPPKLEGINRKPPDYDVLLMQAMRQNPALIALRARVKHALATLAERRAEGNPRLGLELRATRYARDFGTRDPFSAGLVLEVPLYSGDRVDADSALANAEVARTQAMLGRYEYRLRQAVLETWQRLLTLDAQAQALAVQTDYRDLYLDRSRALYDLQLKTDLGDAMVQQSATRTRALANRYQRALAWETLALLTGDAGLEPTDRTEHKP</sequence>
<evidence type="ECO:0000313" key="10">
    <source>
        <dbReference type="Proteomes" id="UP000095401"/>
    </source>
</evidence>
<keyword evidence="5" id="KW-0812">Transmembrane</keyword>
<keyword evidence="3" id="KW-0813">Transport</keyword>
<evidence type="ECO:0000256" key="6">
    <source>
        <dbReference type="ARBA" id="ARBA00023136"/>
    </source>
</evidence>
<keyword evidence="8" id="KW-0732">Signal</keyword>
<reference evidence="10" key="1">
    <citation type="submission" date="2016-09" db="EMBL/GenBank/DDBJ databases">
        <title>Acidihalobacter prosperus F5.</title>
        <authorList>
            <person name="Khaleque H.N."/>
            <person name="Ramsay J.P."/>
            <person name="Kaksonen A.H."/>
            <person name="Boxall N.J."/>
            <person name="Watkin E.L.J."/>
        </authorList>
    </citation>
    <scope>NUCLEOTIDE SEQUENCE [LARGE SCALE GENOMIC DNA]</scope>
    <source>
        <strain evidence="10">F5</strain>
    </source>
</reference>
<dbReference type="Pfam" id="PF02321">
    <property type="entry name" value="OEP"/>
    <property type="match status" value="1"/>
</dbReference>
<proteinExistence type="inferred from homology"/>
<evidence type="ECO:0000256" key="5">
    <source>
        <dbReference type="ARBA" id="ARBA00022692"/>
    </source>
</evidence>
<dbReference type="KEGG" id="aprs:BI364_02565"/>
<dbReference type="Proteomes" id="UP000095401">
    <property type="component" value="Chromosome"/>
</dbReference>
<dbReference type="PANTHER" id="PTHR30026">
    <property type="entry name" value="OUTER MEMBRANE PROTEIN TOLC"/>
    <property type="match status" value="1"/>
</dbReference>
<name>A0A1D8IKQ3_9GAMM</name>
<dbReference type="Gene3D" id="1.20.1600.10">
    <property type="entry name" value="Outer membrane efflux proteins (OEP)"/>
    <property type="match status" value="1"/>
</dbReference>
<evidence type="ECO:0000256" key="2">
    <source>
        <dbReference type="ARBA" id="ARBA00007613"/>
    </source>
</evidence>
<feature type="signal peptide" evidence="8">
    <location>
        <begin position="1"/>
        <end position="28"/>
    </location>
</feature>
<keyword evidence="7" id="KW-0998">Cell outer membrane</keyword>
<dbReference type="RefSeq" id="WP_070077424.1">
    <property type="nucleotide sequence ID" value="NZ_CP017415.1"/>
</dbReference>
<accession>A0A1D8IKQ3</accession>
<gene>
    <name evidence="9" type="ORF">BI364_02565</name>
</gene>
<dbReference type="EMBL" id="CP017415">
    <property type="protein sequence ID" value="AOU97034.1"/>
    <property type="molecule type" value="Genomic_DNA"/>
</dbReference>
<evidence type="ECO:0000256" key="8">
    <source>
        <dbReference type="SAM" id="SignalP"/>
    </source>
</evidence>
<organism evidence="9 10">
    <name type="scientific">Acidihalobacter yilgarnensis</name>
    <dbReference type="NCBI Taxonomy" id="2819280"/>
    <lineage>
        <taxon>Bacteria</taxon>
        <taxon>Pseudomonadati</taxon>
        <taxon>Pseudomonadota</taxon>
        <taxon>Gammaproteobacteria</taxon>
        <taxon>Chromatiales</taxon>
        <taxon>Ectothiorhodospiraceae</taxon>
        <taxon>Acidihalobacter</taxon>
    </lineage>
</organism>